<comment type="caution">
    <text evidence="4">The sequence shown here is derived from an EMBL/GenBank/DDBJ whole genome shotgun (WGS) entry which is preliminary data.</text>
</comment>
<dbReference type="PROSITE" id="PS50801">
    <property type="entry name" value="STAS"/>
    <property type="match status" value="1"/>
</dbReference>
<organism evidence="4 5">
    <name type="scientific">Lentzea pudingi</name>
    <dbReference type="NCBI Taxonomy" id="1789439"/>
    <lineage>
        <taxon>Bacteria</taxon>
        <taxon>Bacillati</taxon>
        <taxon>Actinomycetota</taxon>
        <taxon>Actinomycetes</taxon>
        <taxon>Pseudonocardiales</taxon>
        <taxon>Pseudonocardiaceae</taxon>
        <taxon>Lentzea</taxon>
    </lineage>
</organism>
<dbReference type="CDD" id="cd07043">
    <property type="entry name" value="STAS_anti-anti-sigma_factors"/>
    <property type="match status" value="1"/>
</dbReference>
<dbReference type="Proteomes" id="UP000597656">
    <property type="component" value="Unassembled WGS sequence"/>
</dbReference>
<protein>
    <recommendedName>
        <fullName evidence="2">Anti-sigma factor antagonist</fullName>
    </recommendedName>
</protein>
<evidence type="ECO:0000313" key="5">
    <source>
        <dbReference type="Proteomes" id="UP000597656"/>
    </source>
</evidence>
<comment type="similarity">
    <text evidence="1 2">Belongs to the anti-sigma-factor antagonist family.</text>
</comment>
<accession>A0ABQ2HBZ4</accession>
<dbReference type="Pfam" id="PF01740">
    <property type="entry name" value="STAS"/>
    <property type="match status" value="1"/>
</dbReference>
<dbReference type="SUPFAM" id="SSF52091">
    <property type="entry name" value="SpoIIaa-like"/>
    <property type="match status" value="1"/>
</dbReference>
<evidence type="ECO:0000259" key="3">
    <source>
        <dbReference type="PROSITE" id="PS50801"/>
    </source>
</evidence>
<dbReference type="EMBL" id="BMNC01000001">
    <property type="protein sequence ID" value="GGM73151.1"/>
    <property type="molecule type" value="Genomic_DNA"/>
</dbReference>
<dbReference type="NCBIfam" id="TIGR00377">
    <property type="entry name" value="ant_ant_sig"/>
    <property type="match status" value="1"/>
</dbReference>
<evidence type="ECO:0000256" key="2">
    <source>
        <dbReference type="RuleBase" id="RU003749"/>
    </source>
</evidence>
<dbReference type="InterPro" id="IPR002645">
    <property type="entry name" value="STAS_dom"/>
</dbReference>
<dbReference type="Gene3D" id="3.30.750.24">
    <property type="entry name" value="STAS domain"/>
    <property type="match status" value="1"/>
</dbReference>
<reference evidence="5" key="1">
    <citation type="journal article" date="2019" name="Int. J. Syst. Evol. Microbiol.">
        <title>The Global Catalogue of Microorganisms (GCM) 10K type strain sequencing project: providing services to taxonomists for standard genome sequencing and annotation.</title>
        <authorList>
            <consortium name="The Broad Institute Genomics Platform"/>
            <consortium name="The Broad Institute Genome Sequencing Center for Infectious Disease"/>
            <person name="Wu L."/>
            <person name="Ma J."/>
        </authorList>
    </citation>
    <scope>NUCLEOTIDE SEQUENCE [LARGE SCALE GENOMIC DNA]</scope>
    <source>
        <strain evidence="5">CGMCC 4.7319</strain>
    </source>
</reference>
<gene>
    <name evidence="4" type="ORF">GCM10011609_06250</name>
</gene>
<name>A0ABQ2HBZ4_9PSEU</name>
<keyword evidence="5" id="KW-1185">Reference proteome</keyword>
<dbReference type="InterPro" id="IPR003658">
    <property type="entry name" value="Anti-sigma_ant"/>
</dbReference>
<evidence type="ECO:0000256" key="1">
    <source>
        <dbReference type="ARBA" id="ARBA00009013"/>
    </source>
</evidence>
<sequence length="122" mass="12754">MTAGETSEVAGMQTSDQDGVLVTVISGELDMISVDRVGTALFEHADKKPVGLVVELAVDFMGSSALSMLLELYARTQRDGVELAIVAVAVAAARPLMASALTQVLPLAPSVDEAVKAIRKQK</sequence>
<dbReference type="InterPro" id="IPR036513">
    <property type="entry name" value="STAS_dom_sf"/>
</dbReference>
<feature type="domain" description="STAS" evidence="3">
    <location>
        <begin position="10"/>
        <end position="118"/>
    </location>
</feature>
<dbReference type="RefSeq" id="WP_189152995.1">
    <property type="nucleotide sequence ID" value="NZ_BMNC01000001.1"/>
</dbReference>
<proteinExistence type="inferred from homology"/>
<dbReference type="PANTHER" id="PTHR33495:SF2">
    <property type="entry name" value="ANTI-SIGMA FACTOR ANTAGONIST TM_1081-RELATED"/>
    <property type="match status" value="1"/>
</dbReference>
<evidence type="ECO:0000313" key="4">
    <source>
        <dbReference type="EMBL" id="GGM73151.1"/>
    </source>
</evidence>
<dbReference type="PANTHER" id="PTHR33495">
    <property type="entry name" value="ANTI-SIGMA FACTOR ANTAGONIST TM_1081-RELATED-RELATED"/>
    <property type="match status" value="1"/>
</dbReference>